<dbReference type="PROSITE" id="PS00181">
    <property type="entry name" value="GLNA_ATP"/>
    <property type="match status" value="1"/>
</dbReference>
<dbReference type="InterPro" id="IPR027303">
    <property type="entry name" value="Gln_synth_gly_rich_site"/>
</dbReference>
<dbReference type="Pfam" id="PF00120">
    <property type="entry name" value="Gln-synt_C"/>
    <property type="match status" value="1"/>
</dbReference>
<dbReference type="InterPro" id="IPR036651">
    <property type="entry name" value="Gln_synt_N_sf"/>
</dbReference>
<evidence type="ECO:0000256" key="3">
    <source>
        <dbReference type="ARBA" id="ARBA00022598"/>
    </source>
</evidence>
<evidence type="ECO:0000256" key="2">
    <source>
        <dbReference type="ARBA" id="ARBA00009897"/>
    </source>
</evidence>
<dbReference type="AlphaFoldDB" id="A0A8E0ME79"/>
<evidence type="ECO:0000256" key="6">
    <source>
        <dbReference type="ARBA" id="ARBA00022842"/>
    </source>
</evidence>
<dbReference type="GO" id="GO:0006542">
    <property type="term" value="P:glutamine biosynthetic process"/>
    <property type="evidence" value="ECO:0007669"/>
    <property type="project" value="InterPro"/>
</dbReference>
<evidence type="ECO:0000259" key="9">
    <source>
        <dbReference type="PROSITE" id="PS51987"/>
    </source>
</evidence>
<dbReference type="PANTHER" id="PTHR43785:SF12">
    <property type="entry name" value="TYPE-1 GLUTAMINE SYNTHETASE 2"/>
    <property type="match status" value="1"/>
</dbReference>
<comment type="cofactor">
    <cofactor evidence="1">
        <name>Mg(2+)</name>
        <dbReference type="ChEBI" id="CHEBI:18420"/>
    </cofactor>
</comment>
<evidence type="ECO:0000256" key="5">
    <source>
        <dbReference type="ARBA" id="ARBA00022840"/>
    </source>
</evidence>
<evidence type="ECO:0000256" key="7">
    <source>
        <dbReference type="PROSITE-ProRule" id="PRU01331"/>
    </source>
</evidence>
<evidence type="ECO:0000256" key="1">
    <source>
        <dbReference type="ARBA" id="ARBA00001946"/>
    </source>
</evidence>
<dbReference type="GO" id="GO:0005524">
    <property type="term" value="F:ATP binding"/>
    <property type="evidence" value="ECO:0007669"/>
    <property type="project" value="UniProtKB-KW"/>
</dbReference>
<accession>A0A8E0ME79</accession>
<dbReference type="GO" id="GO:0004356">
    <property type="term" value="F:glutamine synthetase activity"/>
    <property type="evidence" value="ECO:0007669"/>
    <property type="project" value="InterPro"/>
</dbReference>
<dbReference type="InterPro" id="IPR014746">
    <property type="entry name" value="Gln_synth/guanido_kin_cat_dom"/>
</dbReference>
<keyword evidence="4" id="KW-0547">Nucleotide-binding</keyword>
<evidence type="ECO:0000313" key="11">
    <source>
        <dbReference type="Proteomes" id="UP000014252"/>
    </source>
</evidence>
<reference evidence="10 11" key="1">
    <citation type="journal article" date="2013" name="PLoS ONE">
        <title>Lactobacillus paracasei comparative genomics: towards species pan-genome definition and exploitation of diversity.</title>
        <authorList>
            <person name="Smokvina T."/>
            <person name="Wels M."/>
            <person name="Polka J."/>
            <person name="Chervaux C."/>
            <person name="Brisse S."/>
            <person name="Boekhorst J."/>
            <person name="van Hylckama Vlieg J.E."/>
            <person name="Siezen R.J."/>
        </authorList>
    </citation>
    <scope>NUCLEOTIDE SEQUENCE [LARGE SCALE GENOMIC DNA]</scope>
    <source>
        <strain evidence="10 11">Lpp71</strain>
    </source>
</reference>
<organism evidence="10 11">
    <name type="scientific">Lacticaseibacillus paracasei subsp. paracasei Lpp71</name>
    <dbReference type="NCBI Taxonomy" id="1256207"/>
    <lineage>
        <taxon>Bacteria</taxon>
        <taxon>Bacillati</taxon>
        <taxon>Bacillota</taxon>
        <taxon>Bacilli</taxon>
        <taxon>Lactobacillales</taxon>
        <taxon>Lactobacillaceae</taxon>
        <taxon>Lacticaseibacillus</taxon>
    </lineage>
</organism>
<dbReference type="EMBL" id="ANKD01000211">
    <property type="protein sequence ID" value="EPC76392.1"/>
    <property type="molecule type" value="Genomic_DNA"/>
</dbReference>
<comment type="caution">
    <text evidence="10">The sequence shown here is derived from an EMBL/GenBank/DDBJ whole genome shotgun (WGS) entry which is preliminary data.</text>
</comment>
<evidence type="ECO:0000256" key="4">
    <source>
        <dbReference type="ARBA" id="ARBA00022741"/>
    </source>
</evidence>
<comment type="similarity">
    <text evidence="2 7 8">Belongs to the glutamine synthetase family.</text>
</comment>
<gene>
    <name evidence="10" type="ORF">Lpp71_04581</name>
</gene>
<evidence type="ECO:0000256" key="8">
    <source>
        <dbReference type="RuleBase" id="RU000384"/>
    </source>
</evidence>
<dbReference type="Gene3D" id="3.30.590.10">
    <property type="entry name" value="Glutamine synthetase/guanido kinase, catalytic domain"/>
    <property type="match status" value="1"/>
</dbReference>
<keyword evidence="3" id="KW-0436">Ligase</keyword>
<evidence type="ECO:0000313" key="10">
    <source>
        <dbReference type="EMBL" id="EPC76392.1"/>
    </source>
</evidence>
<keyword evidence="6" id="KW-0460">Magnesium</keyword>
<dbReference type="InterPro" id="IPR008146">
    <property type="entry name" value="Gln_synth_cat_dom"/>
</dbReference>
<dbReference type="PROSITE" id="PS51987">
    <property type="entry name" value="GS_CATALYTIC"/>
    <property type="match status" value="1"/>
</dbReference>
<dbReference type="Proteomes" id="UP000014252">
    <property type="component" value="Unassembled WGS sequence"/>
</dbReference>
<protein>
    <submittedName>
        <fullName evidence="10">Glutamine synthetase</fullName>
    </submittedName>
</protein>
<proteinExistence type="inferred from homology"/>
<dbReference type="PANTHER" id="PTHR43785">
    <property type="entry name" value="GAMMA-GLUTAMYLPUTRESCINE SYNTHETASE"/>
    <property type="match status" value="1"/>
</dbReference>
<dbReference type="SMART" id="SM01230">
    <property type="entry name" value="Gln-synt_C"/>
    <property type="match status" value="1"/>
</dbReference>
<dbReference type="InterPro" id="IPR008147">
    <property type="entry name" value="Gln_synt_N"/>
</dbReference>
<keyword evidence="5" id="KW-0067">ATP-binding</keyword>
<dbReference type="Gene3D" id="3.10.20.70">
    <property type="entry name" value="Glutamine synthetase, N-terminal domain"/>
    <property type="match status" value="1"/>
</dbReference>
<dbReference type="SUPFAM" id="SSF55931">
    <property type="entry name" value="Glutamine synthetase/guanido kinase"/>
    <property type="match status" value="1"/>
</dbReference>
<feature type="domain" description="GS catalytic" evidence="9">
    <location>
        <begin position="111"/>
        <end position="450"/>
    </location>
</feature>
<sequence length="450" mass="49205">MGDEAVIEQLTEKQTELIEFLYVDYNGLTRGKVIPLASLKAKLADGIGLTKATLNVSERDTILPVADMTPIGELRLVGDPASAHVLPYMPQVATLMGDIYNLDKTPYASDPRSILKKVVKQLADAGFTVKMAYENEFELFTGDKDHREPAMPHVAFSTESMDFAYPFILKAIDQLQKVGIMPNAYYPEGGIGQHELSMSPSDPVTAADNEVIYKRIIKNTAKDFDLYASFAPKPLVDSAGSGAHIHLSLWQDKEDAFFDDKAAMQLSTIGQYFVGGVLKHIQGLLALTCPSANSYQRLAPGHWSSAYATYGQDNREAAIRIPSTSWGDPASSMNIELKASDATANPYLAFAGLLAAGLDGITNHMQPDGYCDVDPASLSQAERDAKGIQLLPRTLSQAVDAFEADSLFQQVFGKQLVDAYAKIKREDDQYYAKLALEKLLPCIANCIKLF</sequence>
<name>A0A8E0ME79_LACPA</name>
<dbReference type="Pfam" id="PF16952">
    <property type="entry name" value="Gln-synt_N_2"/>
    <property type="match status" value="1"/>
</dbReference>
<dbReference type="SUPFAM" id="SSF54368">
    <property type="entry name" value="Glutamine synthetase, N-terminal domain"/>
    <property type="match status" value="1"/>
</dbReference>